<evidence type="ECO:0000256" key="8">
    <source>
        <dbReference type="SAM" id="Phobius"/>
    </source>
</evidence>
<reference evidence="9 10" key="1">
    <citation type="submission" date="2020-03" db="EMBL/GenBank/DDBJ databases">
        <title>Whole genome shotgun sequence of Phytohabitans flavus NBRC 107702.</title>
        <authorList>
            <person name="Komaki H."/>
            <person name="Tamura T."/>
        </authorList>
    </citation>
    <scope>NUCLEOTIDE SEQUENCE [LARGE SCALE GENOMIC DNA]</scope>
    <source>
        <strain evidence="9 10">NBRC 107702</strain>
    </source>
</reference>
<dbReference type="KEGG" id="pfla:Pflav_080310"/>
<feature type="transmembrane region" description="Helical" evidence="8">
    <location>
        <begin position="47"/>
        <end position="67"/>
    </location>
</feature>
<evidence type="ECO:0000256" key="5">
    <source>
        <dbReference type="ARBA" id="ARBA00022989"/>
    </source>
</evidence>
<accession>A0A6F8Y6N6</accession>
<dbReference type="Pfam" id="PF26314">
    <property type="entry name" value="MptA_B_family"/>
    <property type="match status" value="1"/>
</dbReference>
<keyword evidence="3" id="KW-0808">Transferase</keyword>
<feature type="transmembrane region" description="Helical" evidence="8">
    <location>
        <begin position="148"/>
        <end position="168"/>
    </location>
</feature>
<dbReference type="AlphaFoldDB" id="A0A6F8Y6N6"/>
<keyword evidence="5 8" id="KW-1133">Transmembrane helix</keyword>
<evidence type="ECO:0000256" key="6">
    <source>
        <dbReference type="ARBA" id="ARBA00023136"/>
    </source>
</evidence>
<feature type="transmembrane region" description="Helical" evidence="8">
    <location>
        <begin position="212"/>
        <end position="237"/>
    </location>
</feature>
<evidence type="ECO:0000256" key="2">
    <source>
        <dbReference type="ARBA" id="ARBA00022676"/>
    </source>
</evidence>
<name>A0A6F8Y6N6_9ACTN</name>
<feature type="transmembrane region" description="Helical" evidence="8">
    <location>
        <begin position="382"/>
        <end position="403"/>
    </location>
</feature>
<dbReference type="EMBL" id="AP022870">
    <property type="protein sequence ID" value="BCB81621.1"/>
    <property type="molecule type" value="Genomic_DNA"/>
</dbReference>
<comment type="subcellular location">
    <subcellularLocation>
        <location evidence="1">Membrane</location>
        <topology evidence="1">Multi-pass membrane protein</topology>
    </subcellularLocation>
</comment>
<feature type="transmembrane region" description="Helical" evidence="8">
    <location>
        <begin position="325"/>
        <end position="345"/>
    </location>
</feature>
<keyword evidence="6 8" id="KW-0472">Membrane</keyword>
<reference evidence="9 10" key="2">
    <citation type="submission" date="2020-03" db="EMBL/GenBank/DDBJ databases">
        <authorList>
            <person name="Ichikawa N."/>
            <person name="Kimura A."/>
            <person name="Kitahashi Y."/>
            <person name="Uohara A."/>
        </authorList>
    </citation>
    <scope>NUCLEOTIDE SEQUENCE [LARGE SCALE GENOMIC DNA]</scope>
    <source>
        <strain evidence="9 10">NBRC 107702</strain>
    </source>
</reference>
<protein>
    <recommendedName>
        <fullName evidence="11">DUF2029 domain-containing protein</fullName>
    </recommendedName>
</protein>
<evidence type="ECO:0000313" key="10">
    <source>
        <dbReference type="Proteomes" id="UP000502508"/>
    </source>
</evidence>
<feature type="transmembrane region" description="Helical" evidence="8">
    <location>
        <begin position="448"/>
        <end position="466"/>
    </location>
</feature>
<organism evidence="9 10">
    <name type="scientific">Phytohabitans flavus</name>
    <dbReference type="NCBI Taxonomy" id="1076124"/>
    <lineage>
        <taxon>Bacteria</taxon>
        <taxon>Bacillati</taxon>
        <taxon>Actinomycetota</taxon>
        <taxon>Actinomycetes</taxon>
        <taxon>Micromonosporales</taxon>
        <taxon>Micromonosporaceae</taxon>
    </lineage>
</organism>
<feature type="transmembrane region" description="Helical" evidence="8">
    <location>
        <begin position="286"/>
        <end position="313"/>
    </location>
</feature>
<evidence type="ECO:0008006" key="11">
    <source>
        <dbReference type="Google" id="ProtNLM"/>
    </source>
</evidence>
<feature type="transmembrane region" description="Helical" evidence="8">
    <location>
        <begin position="175"/>
        <end position="192"/>
    </location>
</feature>
<keyword evidence="10" id="KW-1185">Reference proteome</keyword>
<proteinExistence type="inferred from homology"/>
<dbReference type="RefSeq" id="WP_232072372.1">
    <property type="nucleotide sequence ID" value="NZ_AP022870.1"/>
</dbReference>
<feature type="transmembrane region" description="Helical" evidence="8">
    <location>
        <begin position="423"/>
        <end position="441"/>
    </location>
</feature>
<feature type="transmembrane region" description="Helical" evidence="8">
    <location>
        <begin position="79"/>
        <end position="98"/>
    </location>
</feature>
<dbReference type="GO" id="GO:0016757">
    <property type="term" value="F:glycosyltransferase activity"/>
    <property type="evidence" value="ECO:0007669"/>
    <property type="project" value="UniProtKB-KW"/>
</dbReference>
<evidence type="ECO:0000256" key="1">
    <source>
        <dbReference type="ARBA" id="ARBA00004141"/>
    </source>
</evidence>
<comment type="similarity">
    <text evidence="7">Belongs to the MptA/B family.</text>
</comment>
<dbReference type="InterPro" id="IPR049829">
    <property type="entry name" value="MptA/B-like"/>
</dbReference>
<keyword evidence="4 8" id="KW-0812">Transmembrane</keyword>
<gene>
    <name evidence="9" type="ORF">Pflav_080310</name>
</gene>
<dbReference type="GO" id="GO:0016020">
    <property type="term" value="C:membrane"/>
    <property type="evidence" value="ECO:0007669"/>
    <property type="project" value="UniProtKB-SubCell"/>
</dbReference>
<evidence type="ECO:0000256" key="4">
    <source>
        <dbReference type="ARBA" id="ARBA00022692"/>
    </source>
</evidence>
<dbReference type="Proteomes" id="UP000502508">
    <property type="component" value="Chromosome"/>
</dbReference>
<keyword evidence="2" id="KW-0328">Glycosyltransferase</keyword>
<feature type="transmembrane region" description="Helical" evidence="8">
    <location>
        <begin position="351"/>
        <end position="370"/>
    </location>
</feature>
<feature type="transmembrane region" description="Helical" evidence="8">
    <location>
        <begin position="249"/>
        <end position="280"/>
    </location>
</feature>
<dbReference type="NCBIfam" id="NF038066">
    <property type="entry name" value="MptB"/>
    <property type="match status" value="1"/>
</dbReference>
<sequence length="484" mass="48484">MAGAVIRWAGFAAAVLLAVGSYAAGALPGGDPGADLRRLGLDATPVSFQIGLAACVLGLVGLVVAWWRLGAMVRAGTVGAPALAVTGVLWALPLVVAAPLGSRDVYSYACQGWLFANGADPYSLSPAAGGCPWVDAVAPVWQDATAPYGPVAIALAAAAAWLGGGLLVSVGALRLVAVAGVVLAAVALPRLARACGVEPTRATWLGVCTPLVAVHAIAGAHHDALVAGLVVAGLAAATTRRPLGPVSWIQALGAGLLLGLAVAVKVTAVVALPFAVLLVAGAARRWLLAGAAGSAFAATSLAAGLGFGWVAAVSGTTDQTQWTSLPTGVGMSVGYVLRGFGAGAGADDAVLVARVAGLALLALVLLGLAASAWRRRVDTRAVVLRCGAALAALALLSPVFYPWYALTALAVLAAAAEAPARRWLAITTGALTFLILPNGLGVATLTKLPGAFLDLALVVAVAWIWLPRTREPAGRLLRRLIPVR</sequence>
<evidence type="ECO:0000256" key="3">
    <source>
        <dbReference type="ARBA" id="ARBA00022679"/>
    </source>
</evidence>
<evidence type="ECO:0000313" key="9">
    <source>
        <dbReference type="EMBL" id="BCB81621.1"/>
    </source>
</evidence>
<evidence type="ECO:0000256" key="7">
    <source>
        <dbReference type="ARBA" id="ARBA00043987"/>
    </source>
</evidence>